<sequence>MKKSSRKLLALCLSASLCAPLLFGCGTNEKKTIGTEAVAETESSERVQKETGQAVEQTDVFVEPVDGISDDFICGMDASAVLSVENSGAKYYGYDGMEQDVFKTLAESGVNYIRLRVWNDPYDENGNGYGGGNNDVAAAITLGKRATQYGMKVCIDFHYSDFWADPKRQHAPKAWEGMTADEKADALYDFTKESLTAILDAGVDVGMVQVGNEINNGMSDETETDSVMKLLTAGSKAVREISSDYGKDIQIVLHYTNIEDNDGIDTIASNLKEYKVDYDIFGLSYYPFWDGTNENMQTVAKNIMENYGKKVMIAETSYCYTSEDGDGFGNSFDGIEDAVEGYAPTVQSQAAMIRDICAAANEVGVIGMFYWEGTWIPVGSAGADNSDLWEKYGSGWASSYSADYDPDDAGLYYGGCSWDNQALFDFTGHPLASLNVFRYLKDGNSVPLAVDFIPEISVTCNVGDEVVLPEKAEIVYNDRSANTEVPVTWDETQLAAINTEKAGSYKVDGTLEDGSKVTAAVEVEMINYVVNPGFEEEDTSMWSISYEGTANPTDYQVKEDDAYSGEVALHFWSGDSDMDFSVEQTLEDLEAGTYQLSVYAQGGDMSDDSDLELYAVVNGEEVQAVPFMVTTWTDWKLPTIKDLKIADGDMLTIGVRMKCNVGSWGTLDDFTLIRIGD</sequence>
<dbReference type="GO" id="GO:0045490">
    <property type="term" value="P:pectin catabolic process"/>
    <property type="evidence" value="ECO:0007669"/>
    <property type="project" value="TreeGrafter"/>
</dbReference>
<evidence type="ECO:0000256" key="2">
    <source>
        <dbReference type="ARBA" id="ARBA00022801"/>
    </source>
</evidence>
<evidence type="ECO:0000256" key="3">
    <source>
        <dbReference type="ARBA" id="ARBA00023295"/>
    </source>
</evidence>
<feature type="domain" description="Bacterial Ig-like" evidence="5">
    <location>
        <begin position="455"/>
        <end position="512"/>
    </location>
</feature>
<evidence type="ECO:0000259" key="5">
    <source>
        <dbReference type="Pfam" id="PF07532"/>
    </source>
</evidence>
<dbReference type="InterPro" id="IPR017853">
    <property type="entry name" value="GH"/>
</dbReference>
<dbReference type="GO" id="GO:0015926">
    <property type="term" value="F:glucosidase activity"/>
    <property type="evidence" value="ECO:0007669"/>
    <property type="project" value="InterPro"/>
</dbReference>
<name>A0A396ADB4_9FIRM</name>
<dbReference type="Pfam" id="PF07532">
    <property type="entry name" value="Big_4"/>
    <property type="match status" value="1"/>
</dbReference>
<dbReference type="Gene3D" id="2.60.120.260">
    <property type="entry name" value="Galactose-binding domain-like"/>
    <property type="match status" value="1"/>
</dbReference>
<dbReference type="GO" id="GO:0031218">
    <property type="term" value="F:arabinogalactan endo-1,4-beta-galactosidase activity"/>
    <property type="evidence" value="ECO:0007669"/>
    <property type="project" value="UniProtKB-EC"/>
</dbReference>
<proteinExistence type="inferred from homology"/>
<dbReference type="InterPro" id="IPR011081">
    <property type="entry name" value="Big_4"/>
</dbReference>
<evidence type="ECO:0000256" key="4">
    <source>
        <dbReference type="RuleBase" id="RU361192"/>
    </source>
</evidence>
<keyword evidence="4" id="KW-0732">Signal</keyword>
<comment type="similarity">
    <text evidence="1 4">Belongs to the glycosyl hydrolase 53 family.</text>
</comment>
<feature type="signal peptide" evidence="4">
    <location>
        <begin position="1"/>
        <end position="24"/>
    </location>
</feature>
<comment type="caution">
    <text evidence="6">The sequence shown here is derived from an EMBL/GenBank/DDBJ whole genome shotgun (WGS) entry which is preliminary data.</text>
</comment>
<dbReference type="EMBL" id="QSIQ01000012">
    <property type="protein sequence ID" value="RHD03365.1"/>
    <property type="molecule type" value="Genomic_DNA"/>
</dbReference>
<dbReference type="Proteomes" id="UP000266391">
    <property type="component" value="Unassembled WGS sequence"/>
</dbReference>
<dbReference type="InterPro" id="IPR011683">
    <property type="entry name" value="Glyco_hydro_53"/>
</dbReference>
<dbReference type="Gene3D" id="3.20.20.80">
    <property type="entry name" value="Glycosidases"/>
    <property type="match status" value="1"/>
</dbReference>
<accession>A0A396ADB4</accession>
<evidence type="ECO:0000313" key="6">
    <source>
        <dbReference type="EMBL" id="RHD03365.1"/>
    </source>
</evidence>
<protein>
    <recommendedName>
        <fullName evidence="4">Arabinogalactan endo-beta-1,4-galactanase</fullName>
        <ecNumber evidence="4">3.2.1.89</ecNumber>
    </recommendedName>
</protein>
<dbReference type="EC" id="3.2.1.89" evidence="4"/>
<keyword evidence="3 4" id="KW-0326">Glycosidase</keyword>
<dbReference type="SUPFAM" id="SSF51445">
    <property type="entry name" value="(Trans)glycosidases"/>
    <property type="match status" value="1"/>
</dbReference>
<dbReference type="PANTHER" id="PTHR34983:SF2">
    <property type="entry name" value="ENDO-BETA-1,4-GALACTANASE"/>
    <property type="match status" value="1"/>
</dbReference>
<dbReference type="RefSeq" id="WP_118093024.1">
    <property type="nucleotide sequence ID" value="NZ_QSIQ01000012.1"/>
</dbReference>
<keyword evidence="2 4" id="KW-0378">Hydrolase</keyword>
<gene>
    <name evidence="6" type="ORF">DW813_09420</name>
</gene>
<dbReference type="PANTHER" id="PTHR34983">
    <property type="entry name" value="ARABINOGALACTAN ENDO-BETA-1,4-GALACTANASE A"/>
    <property type="match status" value="1"/>
</dbReference>
<dbReference type="Pfam" id="PF07745">
    <property type="entry name" value="Glyco_hydro_53"/>
    <property type="match status" value="1"/>
</dbReference>
<dbReference type="PROSITE" id="PS51257">
    <property type="entry name" value="PROKAR_LIPOPROTEIN"/>
    <property type="match status" value="1"/>
</dbReference>
<organism evidence="6 7">
    <name type="scientific">Roseburia inulinivorans</name>
    <dbReference type="NCBI Taxonomy" id="360807"/>
    <lineage>
        <taxon>Bacteria</taxon>
        <taxon>Bacillati</taxon>
        <taxon>Bacillota</taxon>
        <taxon>Clostridia</taxon>
        <taxon>Lachnospirales</taxon>
        <taxon>Lachnospiraceae</taxon>
        <taxon>Roseburia</taxon>
    </lineage>
</organism>
<reference evidence="6 7" key="1">
    <citation type="submission" date="2018-08" db="EMBL/GenBank/DDBJ databases">
        <title>A genome reference for cultivated species of the human gut microbiota.</title>
        <authorList>
            <person name="Zou Y."/>
            <person name="Xue W."/>
            <person name="Luo G."/>
        </authorList>
    </citation>
    <scope>NUCLEOTIDE SEQUENCE [LARGE SCALE GENOMIC DNA]</scope>
    <source>
        <strain evidence="6 7">AM32-8LB</strain>
    </source>
</reference>
<feature type="chain" id="PRO_5017098681" description="Arabinogalactan endo-beta-1,4-galactanase" evidence="4">
    <location>
        <begin position="25"/>
        <end position="677"/>
    </location>
</feature>
<comment type="catalytic activity">
    <reaction evidence="4">
        <text>The enzyme specifically hydrolyzes (1-&gt;4)-beta-D-galactosidic linkages in type I arabinogalactans.</text>
        <dbReference type="EC" id="3.2.1.89"/>
    </reaction>
</comment>
<dbReference type="AlphaFoldDB" id="A0A396ADB4"/>
<evidence type="ECO:0000256" key="1">
    <source>
        <dbReference type="ARBA" id="ARBA00010687"/>
    </source>
</evidence>
<evidence type="ECO:0000313" key="7">
    <source>
        <dbReference type="Proteomes" id="UP000266391"/>
    </source>
</evidence>